<dbReference type="Proteomes" id="UP001060215">
    <property type="component" value="Chromosome 7"/>
</dbReference>
<comment type="caution">
    <text evidence="1">The sequence shown here is derived from an EMBL/GenBank/DDBJ whole genome shotgun (WGS) entry which is preliminary data.</text>
</comment>
<evidence type="ECO:0000313" key="2">
    <source>
        <dbReference type="Proteomes" id="UP001060215"/>
    </source>
</evidence>
<reference evidence="1 2" key="1">
    <citation type="journal article" date="2022" name="Plant J.">
        <title>Chromosome-level genome of Camellia lanceoleosa provides a valuable resource for understanding genome evolution and self-incompatibility.</title>
        <authorList>
            <person name="Gong W."/>
            <person name="Xiao S."/>
            <person name="Wang L."/>
            <person name="Liao Z."/>
            <person name="Chang Y."/>
            <person name="Mo W."/>
            <person name="Hu G."/>
            <person name="Li W."/>
            <person name="Zhao G."/>
            <person name="Zhu H."/>
            <person name="Hu X."/>
            <person name="Ji K."/>
            <person name="Xiang X."/>
            <person name="Song Q."/>
            <person name="Yuan D."/>
            <person name="Jin S."/>
            <person name="Zhang L."/>
        </authorList>
    </citation>
    <scope>NUCLEOTIDE SEQUENCE [LARGE SCALE GENOMIC DNA]</scope>
    <source>
        <strain evidence="1">SQ_2022a</strain>
    </source>
</reference>
<keyword evidence="2" id="KW-1185">Reference proteome</keyword>
<sequence length="136" mass="16151">MEIVIDGSDSDDSDSNLALSRSPLLTRPEVFKRRTRHLKQLSKIYKDHYWSLMEDLKLKYRDYYWDYGKSPFLKDEDILHSLNRNHSNNYGTTIIPDDIQHPLNNDEFPSPKKKGYYLLTFSEQIVLILKLKLSEK</sequence>
<evidence type="ECO:0000313" key="1">
    <source>
        <dbReference type="EMBL" id="KAI8005619.1"/>
    </source>
</evidence>
<accession>A0ACC0GY36</accession>
<gene>
    <name evidence="1" type="ORF">LOK49_LG07G02619</name>
</gene>
<proteinExistence type="predicted"/>
<name>A0ACC0GY36_9ERIC</name>
<protein>
    <submittedName>
        <fullName evidence="1">Uncharacterized protein</fullName>
    </submittedName>
</protein>
<organism evidence="1 2">
    <name type="scientific">Camellia lanceoleosa</name>
    <dbReference type="NCBI Taxonomy" id="1840588"/>
    <lineage>
        <taxon>Eukaryota</taxon>
        <taxon>Viridiplantae</taxon>
        <taxon>Streptophyta</taxon>
        <taxon>Embryophyta</taxon>
        <taxon>Tracheophyta</taxon>
        <taxon>Spermatophyta</taxon>
        <taxon>Magnoliopsida</taxon>
        <taxon>eudicotyledons</taxon>
        <taxon>Gunneridae</taxon>
        <taxon>Pentapetalae</taxon>
        <taxon>asterids</taxon>
        <taxon>Ericales</taxon>
        <taxon>Theaceae</taxon>
        <taxon>Camellia</taxon>
    </lineage>
</organism>
<dbReference type="EMBL" id="CM045764">
    <property type="protein sequence ID" value="KAI8005619.1"/>
    <property type="molecule type" value="Genomic_DNA"/>
</dbReference>